<dbReference type="RefSeq" id="WP_115570690.1">
    <property type="nucleotide sequence ID" value="NZ_NXLT01000002.1"/>
</dbReference>
<sequence>MEFILLLIGAGVAYFLYVTLQDYLKNPLHQDIVPQKQDFGFTQIESISEEERAQNKIRESEYGILSAILGIFARSDGKMCEFERVLVEDMIEEMARDSKNSKITKEALLDIYEHGDDRSLEQLCMDFDNATKGEYKKRLKVVEFLFVLAYADGEFDKNEEAMLIDIAAFFELDNEDFNKLYDEFSTLYSNNIEVTKQEAMQLLGVEDTYDAQTLQNAYKKAIKEAKGAILDTQHFNKSMLESNAPNLRRIKRAYEILNQDT</sequence>
<gene>
    <name evidence="2" type="ORF">CQA54_02820</name>
</gene>
<reference evidence="2 3" key="1">
    <citation type="submission" date="2018-04" db="EMBL/GenBank/DDBJ databases">
        <title>Novel Campyloabacter and Helicobacter Species and Strains.</title>
        <authorList>
            <person name="Mannion A.J."/>
            <person name="Shen Z."/>
            <person name="Fox J.G."/>
        </authorList>
    </citation>
    <scope>NUCLEOTIDE SEQUENCE [LARGE SCALE GENOMIC DNA]</scope>
    <source>
        <strain evidence="2 3">MIT 12-6600</strain>
    </source>
</reference>
<comment type="caution">
    <text evidence="2">The sequence shown here is derived from an EMBL/GenBank/DDBJ whole genome shotgun (WGS) entry which is preliminary data.</text>
</comment>
<protein>
    <submittedName>
        <fullName evidence="2">Molecular chaperone DnaJ</fullName>
    </submittedName>
</protein>
<evidence type="ECO:0000313" key="2">
    <source>
        <dbReference type="EMBL" id="RDU67875.1"/>
    </source>
</evidence>
<feature type="domain" description="Co-chaperone DjlA N-terminal" evidence="1">
    <location>
        <begin position="67"/>
        <end position="180"/>
    </location>
</feature>
<dbReference type="OrthoDB" id="9779889at2"/>
<dbReference type="InterPro" id="IPR029024">
    <property type="entry name" value="TerB-like"/>
</dbReference>
<accession>A0A3D8ISJ1</accession>
<evidence type="ECO:0000313" key="3">
    <source>
        <dbReference type="Proteomes" id="UP000256514"/>
    </source>
</evidence>
<dbReference type="AlphaFoldDB" id="A0A3D8ISJ1"/>
<dbReference type="InterPro" id="IPR007791">
    <property type="entry name" value="DjlA_N"/>
</dbReference>
<dbReference type="Gene3D" id="1.10.3680.10">
    <property type="entry name" value="TerB-like"/>
    <property type="match status" value="1"/>
</dbReference>
<dbReference type="EMBL" id="NXLT01000002">
    <property type="protein sequence ID" value="RDU67875.1"/>
    <property type="molecule type" value="Genomic_DNA"/>
</dbReference>
<dbReference type="SUPFAM" id="SSF158682">
    <property type="entry name" value="TerB-like"/>
    <property type="match status" value="1"/>
</dbReference>
<organism evidence="2 3">
    <name type="scientific">Helicobacter equorum</name>
    <dbReference type="NCBI Taxonomy" id="361872"/>
    <lineage>
        <taxon>Bacteria</taxon>
        <taxon>Pseudomonadati</taxon>
        <taxon>Campylobacterota</taxon>
        <taxon>Epsilonproteobacteria</taxon>
        <taxon>Campylobacterales</taxon>
        <taxon>Helicobacteraceae</taxon>
        <taxon>Helicobacter</taxon>
    </lineage>
</organism>
<name>A0A3D8ISJ1_9HELI</name>
<proteinExistence type="predicted"/>
<dbReference type="Pfam" id="PF05099">
    <property type="entry name" value="TerB"/>
    <property type="match status" value="1"/>
</dbReference>
<evidence type="ECO:0000259" key="1">
    <source>
        <dbReference type="Pfam" id="PF05099"/>
    </source>
</evidence>
<dbReference type="Proteomes" id="UP000256514">
    <property type="component" value="Unassembled WGS sequence"/>
</dbReference>
<keyword evidence="3" id="KW-1185">Reference proteome</keyword>